<evidence type="ECO:0000313" key="1">
    <source>
        <dbReference type="Proteomes" id="UP000050640"/>
    </source>
</evidence>
<keyword evidence="1" id="KW-1185">Reference proteome</keyword>
<evidence type="ECO:0000313" key="2">
    <source>
        <dbReference type="WBParaSite" id="EEL_0000334001-mRNA-1"/>
    </source>
</evidence>
<name>A0A0R3RPB8_9BILA</name>
<sequence length="138" mass="15102">MDVADNMSNVSNGSTQRSISYRGSEISVFISPQPAIAINLNSLGRHTTSWRGRPKAKLKRNAMIDSSSSEHNLSRYSYANCNGYSFTPVTSAGNEKSPWSRGGGTAAATPKQVCWRHIDHDFSFDSMPDIDGVRETVT</sequence>
<proteinExistence type="predicted"/>
<protein>
    <submittedName>
        <fullName evidence="2">THAP-type domain-containing protein</fullName>
    </submittedName>
</protein>
<dbReference type="AlphaFoldDB" id="A0A0R3RPB8"/>
<reference evidence="2" key="1">
    <citation type="submission" date="2017-02" db="UniProtKB">
        <authorList>
            <consortium name="WormBaseParasite"/>
        </authorList>
    </citation>
    <scope>IDENTIFICATION</scope>
</reference>
<dbReference type="WBParaSite" id="EEL_0000334001-mRNA-1">
    <property type="protein sequence ID" value="EEL_0000334001-mRNA-1"/>
    <property type="gene ID" value="EEL_0000334001"/>
</dbReference>
<dbReference type="Proteomes" id="UP000050640">
    <property type="component" value="Unplaced"/>
</dbReference>
<accession>A0A0R3RPB8</accession>
<organism evidence="1 2">
    <name type="scientific">Elaeophora elaphi</name>
    <dbReference type="NCBI Taxonomy" id="1147741"/>
    <lineage>
        <taxon>Eukaryota</taxon>
        <taxon>Metazoa</taxon>
        <taxon>Ecdysozoa</taxon>
        <taxon>Nematoda</taxon>
        <taxon>Chromadorea</taxon>
        <taxon>Rhabditida</taxon>
        <taxon>Spirurina</taxon>
        <taxon>Spiruromorpha</taxon>
        <taxon>Filarioidea</taxon>
        <taxon>Onchocercidae</taxon>
        <taxon>Elaeophora</taxon>
    </lineage>
</organism>
<dbReference type="STRING" id="1147741.A0A0R3RPB8"/>